<dbReference type="PANTHER" id="PTHR47064:SF2">
    <property type="entry name" value="SMP-30_GLUCONOLACTONASE_LRE-LIKE REGION DOMAIN-CONTAINING PROTEIN-RELATED"/>
    <property type="match status" value="1"/>
</dbReference>
<name>A0A1Z5SUY8_HORWE</name>
<reference evidence="2 3" key="1">
    <citation type="submission" date="2017-01" db="EMBL/GenBank/DDBJ databases">
        <title>The recent genome duplication of the halophilic yeast Hortaea werneckii: insights from long-read sequencing.</title>
        <authorList>
            <person name="Sinha S."/>
            <person name="Flibotte S."/>
            <person name="Neira M."/>
            <person name="Lenassi M."/>
            <person name="Gostincar C."/>
            <person name="Stajich J.E."/>
            <person name="Nislow C.E."/>
        </authorList>
    </citation>
    <scope>NUCLEOTIDE SEQUENCE [LARGE SCALE GENOMIC DNA]</scope>
    <source>
        <strain evidence="2 3">EXF-2000</strain>
    </source>
</reference>
<dbReference type="Gene3D" id="2.120.10.30">
    <property type="entry name" value="TolB, C-terminal domain"/>
    <property type="match status" value="1"/>
</dbReference>
<evidence type="ECO:0000313" key="2">
    <source>
        <dbReference type="EMBL" id="OTA24645.1"/>
    </source>
</evidence>
<accession>A0A1Z5SUY8</accession>
<dbReference type="InterPro" id="IPR052988">
    <property type="entry name" value="Oryzine_lactonohydrolase"/>
</dbReference>
<dbReference type="Pfam" id="PF08450">
    <property type="entry name" value="SGL"/>
    <property type="match status" value="1"/>
</dbReference>
<proteinExistence type="predicted"/>
<dbReference type="EMBL" id="MUNK01000235">
    <property type="protein sequence ID" value="OTA24645.1"/>
    <property type="molecule type" value="Genomic_DNA"/>
</dbReference>
<dbReference type="VEuPathDB" id="FungiDB:BTJ68_13347"/>
<sequence length="378" mass="41465">MVNLTYVNYLQLATNLSYVRQLESTVESPPNGINFVAYQDSFVSDILGPDFSQELVAETAWPAFHEAGVYNIDTGKLYASSNRADDVEANPINVTAIDIGRDANSAVSIDSLHFDQLAQANGACAYYPPGTPPDCSANQSIVFCDQGTLTRPAQLVQVDPATNTSRVLLNNFLGRNFTSPNDIIQHPLTGDLWFTDPYYAFWQGFRPEPDLRQQIYRFEPATGVVQAVADGFVAVNGIEFSPDWEFVYVSDTGFATYPGVTNASDPASIYRYRISADGKRLQDRQLFAYSDAGLPDGLHTDTEGNVYAGCGDGVHVWNPAGVLMGKIAVDGGAANFAFVPEGMFIFNEKRLFRVGLKAQGRTVARDFGLHRPDHADRR</sequence>
<protein>
    <recommendedName>
        <fullName evidence="1">SMP-30/Gluconolactonase/LRE-like region domain-containing protein</fullName>
    </recommendedName>
</protein>
<dbReference type="STRING" id="1157616.A0A1Z5SUY8"/>
<dbReference type="PANTHER" id="PTHR47064">
    <property type="entry name" value="PUTATIVE (AFU_ORTHOLOGUE AFUA_1G08990)-RELATED"/>
    <property type="match status" value="1"/>
</dbReference>
<dbReference type="InterPro" id="IPR011042">
    <property type="entry name" value="6-blade_b-propeller_TolB-like"/>
</dbReference>
<gene>
    <name evidence="2" type="ORF">BTJ68_13347</name>
</gene>
<feature type="domain" description="SMP-30/Gluconolactonase/LRE-like region" evidence="1">
    <location>
        <begin position="153"/>
        <end position="330"/>
    </location>
</feature>
<keyword evidence="3" id="KW-1185">Reference proteome</keyword>
<dbReference type="InterPro" id="IPR013658">
    <property type="entry name" value="SGL"/>
</dbReference>
<organism evidence="2 3">
    <name type="scientific">Hortaea werneckii EXF-2000</name>
    <dbReference type="NCBI Taxonomy" id="1157616"/>
    <lineage>
        <taxon>Eukaryota</taxon>
        <taxon>Fungi</taxon>
        <taxon>Dikarya</taxon>
        <taxon>Ascomycota</taxon>
        <taxon>Pezizomycotina</taxon>
        <taxon>Dothideomycetes</taxon>
        <taxon>Dothideomycetidae</taxon>
        <taxon>Mycosphaerellales</taxon>
        <taxon>Teratosphaeriaceae</taxon>
        <taxon>Hortaea</taxon>
    </lineage>
</organism>
<dbReference type="Proteomes" id="UP000194280">
    <property type="component" value="Unassembled WGS sequence"/>
</dbReference>
<dbReference type="OrthoDB" id="423498at2759"/>
<dbReference type="SUPFAM" id="SSF63829">
    <property type="entry name" value="Calcium-dependent phosphotriesterase"/>
    <property type="match status" value="1"/>
</dbReference>
<dbReference type="InParanoid" id="A0A1Z5SUY8"/>
<comment type="caution">
    <text evidence="2">The sequence shown here is derived from an EMBL/GenBank/DDBJ whole genome shotgun (WGS) entry which is preliminary data.</text>
</comment>
<dbReference type="AlphaFoldDB" id="A0A1Z5SUY8"/>
<evidence type="ECO:0000259" key="1">
    <source>
        <dbReference type="Pfam" id="PF08450"/>
    </source>
</evidence>
<evidence type="ECO:0000313" key="3">
    <source>
        <dbReference type="Proteomes" id="UP000194280"/>
    </source>
</evidence>